<feature type="transmembrane region" description="Helical" evidence="5">
    <location>
        <begin position="304"/>
        <end position="325"/>
    </location>
</feature>
<dbReference type="SUPFAM" id="SSF103473">
    <property type="entry name" value="MFS general substrate transporter"/>
    <property type="match status" value="1"/>
</dbReference>
<proteinExistence type="predicted"/>
<dbReference type="PANTHER" id="PTHR23508">
    <property type="entry name" value="CARBOXYLIC ACID TRANSPORTER PROTEIN HOMOLOG"/>
    <property type="match status" value="1"/>
</dbReference>
<organism evidence="7 8">
    <name type="scientific">Roseiarcus fermentans</name>
    <dbReference type="NCBI Taxonomy" id="1473586"/>
    <lineage>
        <taxon>Bacteria</taxon>
        <taxon>Pseudomonadati</taxon>
        <taxon>Pseudomonadota</taxon>
        <taxon>Alphaproteobacteria</taxon>
        <taxon>Hyphomicrobiales</taxon>
        <taxon>Roseiarcaceae</taxon>
        <taxon>Roseiarcus</taxon>
    </lineage>
</organism>
<comment type="subcellular location">
    <subcellularLocation>
        <location evidence="1">Membrane</location>
        <topology evidence="1">Multi-pass membrane protein</topology>
    </subcellularLocation>
</comment>
<dbReference type="AlphaFoldDB" id="A0A366FSW0"/>
<evidence type="ECO:0000259" key="6">
    <source>
        <dbReference type="PROSITE" id="PS50850"/>
    </source>
</evidence>
<keyword evidence="4 5" id="KW-0472">Membrane</keyword>
<evidence type="ECO:0000256" key="3">
    <source>
        <dbReference type="ARBA" id="ARBA00022989"/>
    </source>
</evidence>
<feature type="transmembrane region" description="Helical" evidence="5">
    <location>
        <begin position="64"/>
        <end position="81"/>
    </location>
</feature>
<reference evidence="7 8" key="1">
    <citation type="submission" date="2018-06" db="EMBL/GenBank/DDBJ databases">
        <title>Genomic Encyclopedia of Type Strains, Phase IV (KMG-IV): sequencing the most valuable type-strain genomes for metagenomic binning, comparative biology and taxonomic classification.</title>
        <authorList>
            <person name="Goeker M."/>
        </authorList>
    </citation>
    <scope>NUCLEOTIDE SEQUENCE [LARGE SCALE GENOMIC DNA]</scope>
    <source>
        <strain evidence="7 8">DSM 24875</strain>
    </source>
</reference>
<dbReference type="GO" id="GO:0046943">
    <property type="term" value="F:carboxylic acid transmembrane transporter activity"/>
    <property type="evidence" value="ECO:0007669"/>
    <property type="project" value="TreeGrafter"/>
</dbReference>
<feature type="transmembrane region" description="Helical" evidence="5">
    <location>
        <begin position="265"/>
        <end position="284"/>
    </location>
</feature>
<protein>
    <submittedName>
        <fullName evidence="7">Sugar phosphate permease</fullName>
    </submittedName>
</protein>
<feature type="transmembrane region" description="Helical" evidence="5">
    <location>
        <begin position="93"/>
        <end position="110"/>
    </location>
</feature>
<dbReference type="GO" id="GO:0005886">
    <property type="term" value="C:plasma membrane"/>
    <property type="evidence" value="ECO:0007669"/>
    <property type="project" value="TreeGrafter"/>
</dbReference>
<feature type="transmembrane region" description="Helical" evidence="5">
    <location>
        <begin position="400"/>
        <end position="422"/>
    </location>
</feature>
<feature type="transmembrane region" description="Helical" evidence="5">
    <location>
        <begin position="27"/>
        <end position="52"/>
    </location>
</feature>
<dbReference type="PROSITE" id="PS50850">
    <property type="entry name" value="MFS"/>
    <property type="match status" value="1"/>
</dbReference>
<keyword evidence="2 5" id="KW-0812">Transmembrane</keyword>
<dbReference type="InterPro" id="IPR020846">
    <property type="entry name" value="MFS_dom"/>
</dbReference>
<feature type="transmembrane region" description="Helical" evidence="5">
    <location>
        <begin position="428"/>
        <end position="450"/>
    </location>
</feature>
<evidence type="ECO:0000313" key="7">
    <source>
        <dbReference type="EMBL" id="RBP17657.1"/>
    </source>
</evidence>
<keyword evidence="3 5" id="KW-1133">Transmembrane helix</keyword>
<dbReference type="Proteomes" id="UP000253529">
    <property type="component" value="Unassembled WGS sequence"/>
</dbReference>
<dbReference type="RefSeq" id="WP_113887610.1">
    <property type="nucleotide sequence ID" value="NZ_QNRK01000002.1"/>
</dbReference>
<feature type="transmembrane region" description="Helical" evidence="5">
    <location>
        <begin position="361"/>
        <end position="379"/>
    </location>
</feature>
<evidence type="ECO:0000313" key="8">
    <source>
        <dbReference type="Proteomes" id="UP000253529"/>
    </source>
</evidence>
<dbReference type="PANTHER" id="PTHR23508:SF10">
    <property type="entry name" value="CARBOXYLIC ACID TRANSPORTER PROTEIN HOMOLOG"/>
    <property type="match status" value="1"/>
</dbReference>
<feature type="domain" description="Major facilitator superfamily (MFS) profile" evidence="6">
    <location>
        <begin position="27"/>
        <end position="454"/>
    </location>
</feature>
<keyword evidence="8" id="KW-1185">Reference proteome</keyword>
<dbReference type="Pfam" id="PF00083">
    <property type="entry name" value="Sugar_tr"/>
    <property type="match status" value="1"/>
</dbReference>
<dbReference type="InterPro" id="IPR005829">
    <property type="entry name" value="Sugar_transporter_CS"/>
</dbReference>
<dbReference type="OrthoDB" id="5368493at2"/>
<dbReference type="EMBL" id="QNRK01000002">
    <property type="protein sequence ID" value="RBP17657.1"/>
    <property type="molecule type" value="Genomic_DNA"/>
</dbReference>
<comment type="caution">
    <text evidence="7">The sequence shown here is derived from an EMBL/GenBank/DDBJ whole genome shotgun (WGS) entry which is preliminary data.</text>
</comment>
<dbReference type="PROSITE" id="PS00216">
    <property type="entry name" value="SUGAR_TRANSPORT_1"/>
    <property type="match status" value="1"/>
</dbReference>
<feature type="transmembrane region" description="Helical" evidence="5">
    <location>
        <begin position="182"/>
        <end position="201"/>
    </location>
</feature>
<gene>
    <name evidence="7" type="ORF">DFR50_102149</name>
</gene>
<feature type="transmembrane region" description="Helical" evidence="5">
    <location>
        <begin position="116"/>
        <end position="134"/>
    </location>
</feature>
<dbReference type="Gene3D" id="1.20.1250.20">
    <property type="entry name" value="MFS general substrate transporter like domains"/>
    <property type="match status" value="2"/>
</dbReference>
<dbReference type="InterPro" id="IPR005828">
    <property type="entry name" value="MFS_sugar_transport-like"/>
</dbReference>
<evidence type="ECO:0000256" key="5">
    <source>
        <dbReference type="SAM" id="Phobius"/>
    </source>
</evidence>
<dbReference type="PROSITE" id="PS00217">
    <property type="entry name" value="SUGAR_TRANSPORT_2"/>
    <property type="match status" value="1"/>
</dbReference>
<name>A0A366FSW0_9HYPH</name>
<feature type="transmembrane region" description="Helical" evidence="5">
    <location>
        <begin position="337"/>
        <end position="355"/>
    </location>
</feature>
<feature type="transmembrane region" description="Helical" evidence="5">
    <location>
        <begin position="154"/>
        <end position="176"/>
    </location>
</feature>
<evidence type="ECO:0000256" key="1">
    <source>
        <dbReference type="ARBA" id="ARBA00004141"/>
    </source>
</evidence>
<evidence type="ECO:0000256" key="4">
    <source>
        <dbReference type="ARBA" id="ARBA00023136"/>
    </source>
</evidence>
<sequence>MAVTTSAGSSVLDRMDEAKLNRLHWKIMFISGMGFLTDAYDLFIIGVVMALLKEQWSITPTEEGLVASTALIASAVGAVLFGRIADMLGRKRIYGYEVLVLAIGSVASALSPSIWWLIVFRIILGLGIGGDYPVSSTIMSEYASRKTRGMMVTLVFTMQAAGLVLGPLLAAGLLTTHLSHDTIWRLLLAFGAIPAMAVFQLRRQMAETPRYLLATGQHEAFGEAAAHVLGQVEGRRPEGAAAGPAPRGREPFWSGFATLTRNPVFLSRLVGASLAWAFMDFAYYGNTVSSPMVLAAISPDKSLLNHTLTQLAIFAVAAAPGYLLAAATMDRIGRKSIQIVGFVMMAITFGAIALIPDVEHLVLPFLIIYGVSYFFTEFGPNSTTFVYPAEIFPVRARTTGHGVAAAAGKLGGFFGVFLFPILMAWGGLIAAEAAAAAVSVFGALVTLTLLPETKGRSLEELSPEESPA</sequence>
<accession>A0A366FSW0</accession>
<evidence type="ECO:0000256" key="2">
    <source>
        <dbReference type="ARBA" id="ARBA00022692"/>
    </source>
</evidence>
<dbReference type="InterPro" id="IPR036259">
    <property type="entry name" value="MFS_trans_sf"/>
</dbReference>